<dbReference type="EMBL" id="HBFC01018580">
    <property type="protein sequence ID" value="CAD8708393.1"/>
    <property type="molecule type" value="Transcribed_RNA"/>
</dbReference>
<feature type="region of interest" description="Disordered" evidence="2">
    <location>
        <begin position="260"/>
        <end position="280"/>
    </location>
</feature>
<dbReference type="InterPro" id="IPR014977">
    <property type="entry name" value="WRC_dom"/>
</dbReference>
<feature type="domain" description="WRC" evidence="3">
    <location>
        <begin position="198"/>
        <end position="244"/>
    </location>
</feature>
<name>A0A7S0SMI0_9CHLO</name>
<accession>A0A7S0SMI0</accession>
<evidence type="ECO:0000259" key="3">
    <source>
        <dbReference type="PROSITE" id="PS51667"/>
    </source>
</evidence>
<dbReference type="PROSITE" id="PS51667">
    <property type="entry name" value="WRC"/>
    <property type="match status" value="1"/>
</dbReference>
<feature type="region of interest" description="Disordered" evidence="2">
    <location>
        <begin position="180"/>
        <end position="208"/>
    </location>
</feature>
<dbReference type="AlphaFoldDB" id="A0A7S0SMI0"/>
<organism evidence="4">
    <name type="scientific">Mantoniella antarctica</name>
    <dbReference type="NCBI Taxonomy" id="81844"/>
    <lineage>
        <taxon>Eukaryota</taxon>
        <taxon>Viridiplantae</taxon>
        <taxon>Chlorophyta</taxon>
        <taxon>Mamiellophyceae</taxon>
        <taxon>Mamiellales</taxon>
        <taxon>Mamiellaceae</taxon>
        <taxon>Mantoniella</taxon>
    </lineage>
</organism>
<dbReference type="Pfam" id="PF08879">
    <property type="entry name" value="WRC"/>
    <property type="match status" value="1"/>
</dbReference>
<feature type="compositionally biased region" description="Low complexity" evidence="2">
    <location>
        <begin position="271"/>
        <end position="280"/>
    </location>
</feature>
<evidence type="ECO:0000256" key="1">
    <source>
        <dbReference type="ARBA" id="ARBA00023242"/>
    </source>
</evidence>
<sequence>MDRHAAAATAPGGPAALLAALLARNAEIIIALDRLNRVRDGFAPPSAAAAALAAEMESNVATLVRMVPPSALVQPSLRQQQQPGDAWLDGGTRQEPEQQAVPRLRTFVDTSRSMGLLRLPCDLPPVDEPPAPEDADYQQRPCVPGTLGIDGQQQQQQQRPFVRGTLGADRQQQQQLQMRLQTPLSSETRLPSGAGWTDGQGDQCARSDGKGWRCHATAVLGFTLCATHRTKTSSPAQHAGGVLGGMSSDYFIAPARHSQPSVPAADWQGGAASAPADQSRAAISTIGQSEATDGTPFTVHPLTGQLHYPGLCAHIPKGDDRITLFSPSTGAPPGFQWSRVKHSHTHPMDPNKVRFFTRADVISHDPLDNGLVFRFDLYTLGHGISFNIGTGADGSPLLSYSTLCALYQMPDGSKWAEHVDYFDLDDLQQHGKTLGRRDWKKSVVLTDHDEDRELLRLIGRKHTRLSKCEYESWIYTRGEFADQERRGALVGKEAFFWRVEFEPKTLRRGAIHV</sequence>
<evidence type="ECO:0000256" key="2">
    <source>
        <dbReference type="SAM" id="MobiDB-lite"/>
    </source>
</evidence>
<proteinExistence type="predicted"/>
<feature type="region of interest" description="Disordered" evidence="2">
    <location>
        <begin position="77"/>
        <end position="100"/>
    </location>
</feature>
<gene>
    <name evidence="4" type="ORF">MANT1106_LOCUS11076</name>
</gene>
<reference evidence="4" key="1">
    <citation type="submission" date="2021-01" db="EMBL/GenBank/DDBJ databases">
        <authorList>
            <person name="Corre E."/>
            <person name="Pelletier E."/>
            <person name="Niang G."/>
            <person name="Scheremetjew M."/>
            <person name="Finn R."/>
            <person name="Kale V."/>
            <person name="Holt S."/>
            <person name="Cochrane G."/>
            <person name="Meng A."/>
            <person name="Brown T."/>
            <person name="Cohen L."/>
        </authorList>
    </citation>
    <scope>NUCLEOTIDE SEQUENCE</scope>
    <source>
        <strain evidence="4">SL-175</strain>
    </source>
</reference>
<evidence type="ECO:0000313" key="4">
    <source>
        <dbReference type="EMBL" id="CAD8708393.1"/>
    </source>
</evidence>
<protein>
    <recommendedName>
        <fullName evidence="3">WRC domain-containing protein</fullName>
    </recommendedName>
</protein>
<keyword evidence="1" id="KW-0539">Nucleus</keyword>